<feature type="transmembrane region" description="Helical" evidence="1">
    <location>
        <begin position="347"/>
        <end position="370"/>
    </location>
</feature>
<gene>
    <name evidence="2" type="ORF">METZ01_LOCUS82570</name>
</gene>
<dbReference type="SUPFAM" id="SSF103473">
    <property type="entry name" value="MFS general substrate transporter"/>
    <property type="match status" value="1"/>
</dbReference>
<keyword evidence="1" id="KW-0812">Transmembrane</keyword>
<feature type="transmembrane region" description="Helical" evidence="1">
    <location>
        <begin position="258"/>
        <end position="279"/>
    </location>
</feature>
<protein>
    <recommendedName>
        <fullName evidence="3">Major facilitator superfamily (MFS) profile domain-containing protein</fullName>
    </recommendedName>
</protein>
<organism evidence="2">
    <name type="scientific">marine metagenome</name>
    <dbReference type="NCBI Taxonomy" id="408172"/>
    <lineage>
        <taxon>unclassified sequences</taxon>
        <taxon>metagenomes</taxon>
        <taxon>ecological metagenomes</taxon>
    </lineage>
</organism>
<dbReference type="AlphaFoldDB" id="A0A381UNG9"/>
<accession>A0A381UNG9</accession>
<feature type="transmembrane region" description="Helical" evidence="1">
    <location>
        <begin position="220"/>
        <end position="238"/>
    </location>
</feature>
<feature type="transmembrane region" description="Helical" evidence="1">
    <location>
        <begin position="148"/>
        <end position="166"/>
    </location>
</feature>
<feature type="transmembrane region" description="Helical" evidence="1">
    <location>
        <begin position="172"/>
        <end position="191"/>
    </location>
</feature>
<dbReference type="InterPro" id="IPR036259">
    <property type="entry name" value="MFS_trans_sf"/>
</dbReference>
<name>A0A381UNG9_9ZZZZ</name>
<keyword evidence="1" id="KW-0472">Membrane</keyword>
<evidence type="ECO:0008006" key="3">
    <source>
        <dbReference type="Google" id="ProtNLM"/>
    </source>
</evidence>
<feature type="transmembrane region" description="Helical" evidence="1">
    <location>
        <begin position="288"/>
        <end position="307"/>
    </location>
</feature>
<sequence length="409" mass="44759">MSLEHSSLTTSELHKTTYKYDLWRGFFEGVMSSGIQTFALFIAIRYYNAGEGIKSLIAAGPFIGMVLSLPLVHYTAGKGLKKSWCSAVPSALASVCLIIGAWVPSLELYALMITVSYIFRSAAIPYLTSIYSDNYPHHKRGASVSKPLLLTVAISALFGLAGSLILEINIVYFNWVFTVVGICALAKAWAISSMPSKVIEKTSHSHPFGNFKYTITDREFGYVLLTWFIMGFANLWVLPLRVDYIASTTYGIEASPVIVALIITVIPETIRFLFIPFWARLFDRMNFIVLRMILNVLFGIGIALFFISKNLLVIGTGSALIGLAFAGGSIAWALWVTKYAPPGKVSAYMSVHVCLTGIRGTIGPIIGYWAAAQVGATMTGWISCGLMILATVMLLPEIKHGRKKMLASS</sequence>
<reference evidence="2" key="1">
    <citation type="submission" date="2018-05" db="EMBL/GenBank/DDBJ databases">
        <authorList>
            <person name="Lanie J.A."/>
            <person name="Ng W.-L."/>
            <person name="Kazmierczak K.M."/>
            <person name="Andrzejewski T.M."/>
            <person name="Davidsen T.M."/>
            <person name="Wayne K.J."/>
            <person name="Tettelin H."/>
            <person name="Glass J.I."/>
            <person name="Rusch D."/>
            <person name="Podicherti R."/>
            <person name="Tsui H.-C.T."/>
            <person name="Winkler M.E."/>
        </authorList>
    </citation>
    <scope>NUCLEOTIDE SEQUENCE</scope>
</reference>
<dbReference type="PANTHER" id="PTHR23526:SF2">
    <property type="entry name" value="MAJOR FACILITATOR SUPERFAMILY (MFS) PROFILE DOMAIN-CONTAINING PROTEIN"/>
    <property type="match status" value="1"/>
</dbReference>
<feature type="transmembrane region" description="Helical" evidence="1">
    <location>
        <begin position="84"/>
        <end position="103"/>
    </location>
</feature>
<evidence type="ECO:0000256" key="1">
    <source>
        <dbReference type="SAM" id="Phobius"/>
    </source>
</evidence>
<feature type="transmembrane region" description="Helical" evidence="1">
    <location>
        <begin position="25"/>
        <end position="47"/>
    </location>
</feature>
<dbReference type="InterPro" id="IPR011701">
    <property type="entry name" value="MFS"/>
</dbReference>
<feature type="transmembrane region" description="Helical" evidence="1">
    <location>
        <begin position="109"/>
        <end position="127"/>
    </location>
</feature>
<dbReference type="PANTHER" id="PTHR23526">
    <property type="entry name" value="INTEGRAL MEMBRANE TRANSPORT PROTEIN-RELATED"/>
    <property type="match status" value="1"/>
</dbReference>
<dbReference type="Pfam" id="PF07690">
    <property type="entry name" value="MFS_1"/>
    <property type="match status" value="1"/>
</dbReference>
<dbReference type="InterPro" id="IPR052528">
    <property type="entry name" value="Sugar_transport-like"/>
</dbReference>
<dbReference type="GO" id="GO:0022857">
    <property type="term" value="F:transmembrane transporter activity"/>
    <property type="evidence" value="ECO:0007669"/>
    <property type="project" value="InterPro"/>
</dbReference>
<feature type="transmembrane region" description="Helical" evidence="1">
    <location>
        <begin position="376"/>
        <end position="395"/>
    </location>
</feature>
<evidence type="ECO:0000313" key="2">
    <source>
        <dbReference type="EMBL" id="SVA29716.1"/>
    </source>
</evidence>
<feature type="transmembrane region" description="Helical" evidence="1">
    <location>
        <begin position="313"/>
        <end position="335"/>
    </location>
</feature>
<keyword evidence="1" id="KW-1133">Transmembrane helix</keyword>
<proteinExistence type="predicted"/>
<dbReference type="EMBL" id="UINC01006800">
    <property type="protein sequence ID" value="SVA29716.1"/>
    <property type="molecule type" value="Genomic_DNA"/>
</dbReference>
<feature type="transmembrane region" description="Helical" evidence="1">
    <location>
        <begin position="53"/>
        <end position="72"/>
    </location>
</feature>
<dbReference type="Gene3D" id="1.20.1250.20">
    <property type="entry name" value="MFS general substrate transporter like domains"/>
    <property type="match status" value="1"/>
</dbReference>